<keyword evidence="16" id="KW-0325">Glycoprotein</keyword>
<evidence type="ECO:0000256" key="8">
    <source>
        <dbReference type="ARBA" id="ARBA00022729"/>
    </source>
</evidence>
<dbReference type="InterPro" id="IPR011009">
    <property type="entry name" value="Kinase-like_dom_sf"/>
</dbReference>
<keyword evidence="12 17" id="KW-0067">ATP-binding</keyword>
<feature type="compositionally biased region" description="Polar residues" evidence="18">
    <location>
        <begin position="901"/>
        <end position="913"/>
    </location>
</feature>
<evidence type="ECO:0000256" key="13">
    <source>
        <dbReference type="ARBA" id="ARBA00022989"/>
    </source>
</evidence>
<dbReference type="SMART" id="SM00220">
    <property type="entry name" value="S_TKc"/>
    <property type="match status" value="1"/>
</dbReference>
<feature type="domain" description="Protein kinase" evidence="21">
    <location>
        <begin position="616"/>
        <end position="889"/>
    </location>
</feature>
<dbReference type="Proteomes" id="UP000289738">
    <property type="component" value="Chromosome B04"/>
</dbReference>
<dbReference type="FunFam" id="3.30.200.20:FF:000328">
    <property type="entry name" value="Leucine-rich repeat protein kinase family protein"/>
    <property type="match status" value="1"/>
</dbReference>
<dbReference type="Pfam" id="PF08263">
    <property type="entry name" value="LRRNT_2"/>
    <property type="match status" value="1"/>
</dbReference>
<dbReference type="InterPro" id="IPR001611">
    <property type="entry name" value="Leu-rich_rpt"/>
</dbReference>
<dbReference type="InterPro" id="IPR008271">
    <property type="entry name" value="Ser/Thr_kinase_AS"/>
</dbReference>
<dbReference type="SUPFAM" id="SSF52058">
    <property type="entry name" value="L domain-like"/>
    <property type="match status" value="1"/>
</dbReference>
<evidence type="ECO:0000256" key="12">
    <source>
        <dbReference type="ARBA" id="ARBA00022840"/>
    </source>
</evidence>
<evidence type="ECO:0000256" key="1">
    <source>
        <dbReference type="ARBA" id="ARBA00004479"/>
    </source>
</evidence>
<dbReference type="FunFam" id="3.80.10.10:FF:000363">
    <property type="entry name" value="Leucine-rich repeat family protein"/>
    <property type="match status" value="1"/>
</dbReference>
<keyword evidence="5" id="KW-0433">Leucine-rich repeat</keyword>
<evidence type="ECO:0000256" key="19">
    <source>
        <dbReference type="SAM" id="Phobius"/>
    </source>
</evidence>
<name>A0A444ZDG3_ARAHY</name>
<keyword evidence="13 19" id="KW-1133">Transmembrane helix</keyword>
<evidence type="ECO:0000256" key="17">
    <source>
        <dbReference type="PROSITE-ProRule" id="PRU10141"/>
    </source>
</evidence>
<evidence type="ECO:0000256" key="14">
    <source>
        <dbReference type="ARBA" id="ARBA00023136"/>
    </source>
</evidence>
<feature type="signal peptide" evidence="20">
    <location>
        <begin position="1"/>
        <end position="23"/>
    </location>
</feature>
<evidence type="ECO:0000259" key="21">
    <source>
        <dbReference type="PROSITE" id="PS50011"/>
    </source>
</evidence>
<dbReference type="SUPFAM" id="SSF56112">
    <property type="entry name" value="Protein kinase-like (PK-like)"/>
    <property type="match status" value="1"/>
</dbReference>
<dbReference type="InterPro" id="IPR000719">
    <property type="entry name" value="Prot_kinase_dom"/>
</dbReference>
<dbReference type="PANTHER" id="PTHR45974">
    <property type="entry name" value="RECEPTOR-LIKE PROTEIN 55"/>
    <property type="match status" value="1"/>
</dbReference>
<feature type="compositionally biased region" description="Low complexity" evidence="18">
    <location>
        <begin position="915"/>
        <end position="934"/>
    </location>
</feature>
<reference evidence="22 23" key="1">
    <citation type="submission" date="2019-01" db="EMBL/GenBank/DDBJ databases">
        <title>Sequencing of cultivated peanut Arachis hypogaea provides insights into genome evolution and oil improvement.</title>
        <authorList>
            <person name="Chen X."/>
        </authorList>
    </citation>
    <scope>NUCLEOTIDE SEQUENCE [LARGE SCALE GENOMIC DNA]</scope>
    <source>
        <strain evidence="23">cv. Fuhuasheng</strain>
        <tissue evidence="22">Leaves</tissue>
    </source>
</reference>
<dbReference type="SMR" id="A0A444ZDG3"/>
<feature type="compositionally biased region" description="Basic and acidic residues" evidence="18">
    <location>
        <begin position="935"/>
        <end position="944"/>
    </location>
</feature>
<evidence type="ECO:0000256" key="4">
    <source>
        <dbReference type="ARBA" id="ARBA00022527"/>
    </source>
</evidence>
<dbReference type="GO" id="GO:0004674">
    <property type="term" value="F:protein serine/threonine kinase activity"/>
    <property type="evidence" value="ECO:0007669"/>
    <property type="project" value="UniProtKB-KW"/>
</dbReference>
<feature type="binding site" evidence="17">
    <location>
        <position position="644"/>
    </location>
    <ligand>
        <name>ATP</name>
        <dbReference type="ChEBI" id="CHEBI:30616"/>
    </ligand>
</feature>
<keyword evidence="6" id="KW-0808">Transferase</keyword>
<feature type="transmembrane region" description="Helical" evidence="19">
    <location>
        <begin position="543"/>
        <end position="567"/>
    </location>
</feature>
<dbReference type="PANTHER" id="PTHR45974:SF266">
    <property type="entry name" value="LEUCINE-RICH REPEAT RECEPTOR PROTEIN KINASE HPCA1"/>
    <property type="match status" value="1"/>
</dbReference>
<dbReference type="GO" id="GO:0016020">
    <property type="term" value="C:membrane"/>
    <property type="evidence" value="ECO:0007669"/>
    <property type="project" value="UniProtKB-SubCell"/>
</dbReference>
<dbReference type="PROSITE" id="PS00107">
    <property type="entry name" value="PROTEIN_KINASE_ATP"/>
    <property type="match status" value="1"/>
</dbReference>
<feature type="region of interest" description="Disordered" evidence="18">
    <location>
        <begin position="896"/>
        <end position="944"/>
    </location>
</feature>
<keyword evidence="10 17" id="KW-0547">Nucleotide-binding</keyword>
<evidence type="ECO:0000256" key="20">
    <source>
        <dbReference type="SAM" id="SignalP"/>
    </source>
</evidence>
<comment type="subcellular location">
    <subcellularLocation>
        <location evidence="1">Membrane</location>
        <topology evidence="1">Single-pass type I membrane protein</topology>
    </subcellularLocation>
</comment>
<dbReference type="STRING" id="3818.A0A444ZDG3"/>
<organism evidence="22 23">
    <name type="scientific">Arachis hypogaea</name>
    <name type="common">Peanut</name>
    <dbReference type="NCBI Taxonomy" id="3818"/>
    <lineage>
        <taxon>Eukaryota</taxon>
        <taxon>Viridiplantae</taxon>
        <taxon>Streptophyta</taxon>
        <taxon>Embryophyta</taxon>
        <taxon>Tracheophyta</taxon>
        <taxon>Spermatophyta</taxon>
        <taxon>Magnoliopsida</taxon>
        <taxon>eudicotyledons</taxon>
        <taxon>Gunneridae</taxon>
        <taxon>Pentapetalae</taxon>
        <taxon>rosids</taxon>
        <taxon>fabids</taxon>
        <taxon>Fabales</taxon>
        <taxon>Fabaceae</taxon>
        <taxon>Papilionoideae</taxon>
        <taxon>50 kb inversion clade</taxon>
        <taxon>dalbergioids sensu lato</taxon>
        <taxon>Dalbergieae</taxon>
        <taxon>Pterocarpus clade</taxon>
        <taxon>Arachis</taxon>
    </lineage>
</organism>
<comment type="caution">
    <text evidence="22">The sequence shown here is derived from an EMBL/GenBank/DDBJ whole genome shotgun (WGS) entry which is preliminary data.</text>
</comment>
<evidence type="ECO:0000256" key="16">
    <source>
        <dbReference type="ARBA" id="ARBA00023180"/>
    </source>
</evidence>
<evidence type="ECO:0000256" key="18">
    <source>
        <dbReference type="SAM" id="MobiDB-lite"/>
    </source>
</evidence>
<keyword evidence="11" id="KW-0418">Kinase</keyword>
<evidence type="ECO:0000256" key="2">
    <source>
        <dbReference type="ARBA" id="ARBA00008684"/>
    </source>
</evidence>
<feature type="chain" id="PRO_5019376902" description="non-specific serine/threonine protein kinase" evidence="20">
    <location>
        <begin position="24"/>
        <end position="944"/>
    </location>
</feature>
<dbReference type="OrthoDB" id="2015206at2759"/>
<keyword evidence="23" id="KW-1185">Reference proteome</keyword>
<accession>A0A444ZDG3</accession>
<keyword evidence="7 19" id="KW-0812">Transmembrane</keyword>
<gene>
    <name evidence="22" type="ORF">Ahy_B04g069737</name>
</gene>
<comment type="similarity">
    <text evidence="2">Belongs to the protein kinase superfamily. Ser/Thr protein kinase family.</text>
</comment>
<dbReference type="Gene3D" id="3.80.10.10">
    <property type="entry name" value="Ribonuclease Inhibitor"/>
    <property type="match status" value="3"/>
</dbReference>
<dbReference type="EMBL" id="SDMP01000014">
    <property type="protein sequence ID" value="RYR12206.1"/>
    <property type="molecule type" value="Genomic_DNA"/>
</dbReference>
<dbReference type="InterPro" id="IPR032675">
    <property type="entry name" value="LRR_dom_sf"/>
</dbReference>
<dbReference type="AlphaFoldDB" id="A0A444ZDG3"/>
<sequence length="944" mass="103989">MDNKLKLSLLVLLLNCFLFVALSQTASNDDVEALNSLRDSLQINIPSWVVGSDPCSGAWEGITCKNSRVVSISLPNTGLKGQLSQNIGSFSELDTLDLSYNKDLTGPLPAEIGNLKKLTKLILVGCGFNGQIPDQIGSLPQLVFLSLNSNNFSGTIPSSIGNLANLNWLDLTENEIGGEIPVSPGLDTLLKAQHFHLGKNKFSGEVPSQLFSSGMALMHLILDNNQLTGEIPDTIGLVQNLTLIRFEHNTLRGLVPQSLNNLTNVADLILCNNKLEGPLPNLTGMSSLKYLDLSSNAFDSTDFPQWLLIMKNLTTLRMQEANLSGQIPAGFFSLPSLQYVVLSVNQLNGTLDLGPYYSKKLQVIDLHSNLIEEFTQQNQLPKFIIVLQSNPICYETGTTETFCKPLQISDGNPQNKCPASGCSSDKSLSPMCHCAYPYTGTVTYRAPSLYDWSNTTSIETDIKQALQSGGLPVESVVSSTLDSHPFECFDFIIKIFPLNKDSFSQSEISQMSLVLLNLSAHRPYDFYPDKIEPKQLSNSSNTALLIGVAVGGSFVLVLLLLAGVYAFRQKLRAERAISRNNPFGNWDPSKSNCGTPELKAVRQFSVKELKKYTNNFSPANDVGSGGYGKVYKGTLPSGQLIAIKRAQKESKQGGLEFKAEIELLSRVHHKNVVSLVGFCFEEGEQMLVYEFVPNGTLKDTITGKSGIRFGWHRRIKVALGAARGLAYLHEHADPPIIHRDIKSNNILLDEKLDAKVADFGLSKPILDYGKDHVTTQVKGTMGYLDPEYYISQQVTEKSDVYSFGVLMLELITGRKPIDRGKYIVKVVRNSIDKTKDMYGLHELIDRAIRDGSALNGFEKFVDLAMMCLEESGADRPPMSDVVKEIEIILHSIGLDPAADQSEPSTSSSFQHNEVSLESSHQPYSSESLYSSSEYIQKHHEHEPR</sequence>
<evidence type="ECO:0000256" key="3">
    <source>
        <dbReference type="ARBA" id="ARBA00012513"/>
    </source>
</evidence>
<dbReference type="GO" id="GO:0005524">
    <property type="term" value="F:ATP binding"/>
    <property type="evidence" value="ECO:0007669"/>
    <property type="project" value="UniProtKB-UniRule"/>
</dbReference>
<proteinExistence type="inferred from homology"/>
<keyword evidence="15" id="KW-0675">Receptor</keyword>
<keyword evidence="9" id="KW-0677">Repeat</keyword>
<dbReference type="Gene3D" id="1.10.510.10">
    <property type="entry name" value="Transferase(Phosphotransferase) domain 1"/>
    <property type="match status" value="1"/>
</dbReference>
<evidence type="ECO:0000256" key="6">
    <source>
        <dbReference type="ARBA" id="ARBA00022679"/>
    </source>
</evidence>
<dbReference type="FunFam" id="1.10.510.10:FF:000453">
    <property type="entry name" value="LRR receptor-like serine/threonine-protein kinase HSL2"/>
    <property type="match status" value="1"/>
</dbReference>
<evidence type="ECO:0000256" key="10">
    <source>
        <dbReference type="ARBA" id="ARBA00022741"/>
    </source>
</evidence>
<dbReference type="Pfam" id="PF00560">
    <property type="entry name" value="LRR_1"/>
    <property type="match status" value="2"/>
</dbReference>
<dbReference type="PROSITE" id="PS00108">
    <property type="entry name" value="PROTEIN_KINASE_ST"/>
    <property type="match status" value="1"/>
</dbReference>
<evidence type="ECO:0000313" key="23">
    <source>
        <dbReference type="Proteomes" id="UP000289738"/>
    </source>
</evidence>
<dbReference type="PROSITE" id="PS50011">
    <property type="entry name" value="PROTEIN_KINASE_DOM"/>
    <property type="match status" value="1"/>
</dbReference>
<evidence type="ECO:0000256" key="5">
    <source>
        <dbReference type="ARBA" id="ARBA00022614"/>
    </source>
</evidence>
<dbReference type="Gene3D" id="3.30.200.20">
    <property type="entry name" value="Phosphorylase Kinase, domain 1"/>
    <property type="match status" value="1"/>
</dbReference>
<keyword evidence="8 20" id="KW-0732">Signal</keyword>
<dbReference type="Gramene" id="arahy.Tifrunner.gnm2.ann2.Ah14g086600.1">
    <property type="protein sequence ID" value="arahy.Tifrunner.gnm2.ann2.Ah14g086600.1-CDS"/>
    <property type="gene ID" value="arahy.Tifrunner.gnm2.ann2.Ah14g086600"/>
</dbReference>
<dbReference type="InterPro" id="IPR017441">
    <property type="entry name" value="Protein_kinase_ATP_BS"/>
</dbReference>
<keyword evidence="4" id="KW-0723">Serine/threonine-protein kinase</keyword>
<dbReference type="Pfam" id="PF07714">
    <property type="entry name" value="PK_Tyr_Ser-Thr"/>
    <property type="match status" value="1"/>
</dbReference>
<dbReference type="EC" id="2.7.11.1" evidence="3"/>
<dbReference type="InterPro" id="IPR013210">
    <property type="entry name" value="LRR_N_plant-typ"/>
</dbReference>
<dbReference type="InterPro" id="IPR001245">
    <property type="entry name" value="Ser-Thr/Tyr_kinase_cat_dom"/>
</dbReference>
<evidence type="ECO:0000256" key="7">
    <source>
        <dbReference type="ARBA" id="ARBA00022692"/>
    </source>
</evidence>
<evidence type="ECO:0000256" key="11">
    <source>
        <dbReference type="ARBA" id="ARBA00022777"/>
    </source>
</evidence>
<evidence type="ECO:0000313" key="22">
    <source>
        <dbReference type="EMBL" id="RYR12206.1"/>
    </source>
</evidence>
<dbReference type="FunFam" id="3.80.10.10:FF:000542">
    <property type="entry name" value="Leucine-rich repeat protein kinase family protein"/>
    <property type="match status" value="1"/>
</dbReference>
<dbReference type="CDD" id="cd14066">
    <property type="entry name" value="STKc_IRAK"/>
    <property type="match status" value="1"/>
</dbReference>
<keyword evidence="14 19" id="KW-0472">Membrane</keyword>
<protein>
    <recommendedName>
        <fullName evidence="3">non-specific serine/threonine protein kinase</fullName>
        <ecNumber evidence="3">2.7.11.1</ecNumber>
    </recommendedName>
</protein>
<evidence type="ECO:0000256" key="9">
    <source>
        <dbReference type="ARBA" id="ARBA00022737"/>
    </source>
</evidence>
<evidence type="ECO:0000256" key="15">
    <source>
        <dbReference type="ARBA" id="ARBA00023170"/>
    </source>
</evidence>